<reference evidence="2" key="1">
    <citation type="submission" date="2020-05" db="EMBL/GenBank/DDBJ databases">
        <authorList>
            <person name="Conneilly E.M."/>
            <person name="Corace M.L."/>
            <person name="Daly D."/>
            <person name="Dejene M.A."/>
            <person name="Deng Y."/>
            <person name="Kelly J.M."/>
            <person name="Masiello C.S."/>
            <person name="McDonough D."/>
            <person name="Musser E."/>
            <person name="Pecorale A.L."/>
            <person name="Ray R.F."/>
            <person name="Regan I.M."/>
            <person name="Shedd N.A."/>
            <person name="Tatone J.R."/>
            <person name="Tocci C.W."/>
            <person name="Zarate C.M."/>
            <person name="Whitefleet-Smith J.L."/>
            <person name="Garlena R.A."/>
            <person name="Russell D.A."/>
            <person name="Pope W.H."/>
            <person name="Jacobs-Sera D."/>
            <person name="Hatfull G.F."/>
        </authorList>
    </citation>
    <scope>NUCLEOTIDE SEQUENCE</scope>
</reference>
<dbReference type="KEGG" id="vg:77951825"/>
<evidence type="ECO:0000313" key="3">
    <source>
        <dbReference type="Proteomes" id="UP000821895"/>
    </source>
</evidence>
<evidence type="ECO:0000259" key="1">
    <source>
        <dbReference type="Pfam" id="PF05662"/>
    </source>
</evidence>
<dbReference type="SUPFAM" id="SSF101967">
    <property type="entry name" value="Adhesin YadA, collagen-binding domain"/>
    <property type="match status" value="1"/>
</dbReference>
<proteinExistence type="predicted"/>
<keyword evidence="3" id="KW-1185">Reference proteome</keyword>
<dbReference type="Gene3D" id="6.10.250.2040">
    <property type="match status" value="1"/>
</dbReference>
<dbReference type="RefSeq" id="YP_010675498.1">
    <property type="nucleotide sequence ID" value="NC_071004.1"/>
</dbReference>
<dbReference type="InterPro" id="IPR011049">
    <property type="entry name" value="Serralysin-like_metalloprot_C"/>
</dbReference>
<feature type="domain" description="Trimeric autotransporter adhesin YadA-like stalk" evidence="1">
    <location>
        <begin position="117"/>
        <end position="154"/>
    </location>
</feature>
<name>A0AAE7F839_9CAUD</name>
<dbReference type="InterPro" id="IPR008635">
    <property type="entry name" value="Coiled_stalk_dom"/>
</dbReference>
<gene>
    <name evidence="2" type="primary">69</name>
    <name evidence="2" type="ORF">SEA_CLAWZ_69</name>
</gene>
<dbReference type="Proteomes" id="UP000821895">
    <property type="component" value="Segment"/>
</dbReference>
<organism evidence="2 3">
    <name type="scientific">Gordonia phage Clawz</name>
    <dbReference type="NCBI Taxonomy" id="2743910"/>
    <lineage>
        <taxon>Viruses</taxon>
        <taxon>Duplodnaviria</taxon>
        <taxon>Heunggongvirae</taxon>
        <taxon>Uroviricota</taxon>
        <taxon>Caudoviricetes</taxon>
        <taxon>Clawzvirus</taxon>
        <taxon>Clawzvirus clawz</taxon>
    </lineage>
</organism>
<sequence>MPGIPFVNDADLRGNQLVDFRIEHLNGLPSATADMDGRIVYNTQDNRYYVCAATAWWKIPKDLDSLEGVTAAYLRNRANHTGQQDSSTISDFHAAVIASRLDEFAAPNGPVTLAGQKLTNVGAGSSSTDAVNKQQLDAVAAIANAAASGIAIKNAVRAVAKTNVTLSGTQTVDGVALAAGDRVLVAGQTNAANNGIYVVASATWVRSTDADEDGELAPGTLVAVREGTSEADSLWGLVSDQQIVIGTTDQTWSRMIAGSQGEVITAGNGITKSGTTISVQPKSGSGITVDGSGVGLDDTKVSKFASGTVPSGSTSATLTHNLGQTGVDVTIIETSTGLRVMVPVSTSGPNAVVATFKSAPTTNQYSWQARR</sequence>
<evidence type="ECO:0000313" key="2">
    <source>
        <dbReference type="EMBL" id="QKY79981.1"/>
    </source>
</evidence>
<dbReference type="EMBL" id="MT498058">
    <property type="protein sequence ID" value="QKY79981.1"/>
    <property type="molecule type" value="Genomic_DNA"/>
</dbReference>
<protein>
    <recommendedName>
        <fullName evidence="1">Trimeric autotransporter adhesin YadA-like stalk domain-containing protein</fullName>
    </recommendedName>
</protein>
<dbReference type="Pfam" id="PF05662">
    <property type="entry name" value="YadA_stalk"/>
    <property type="match status" value="1"/>
</dbReference>
<dbReference type="GeneID" id="77951825"/>
<accession>A0AAE7F839</accession>
<dbReference type="GO" id="GO:0019867">
    <property type="term" value="C:outer membrane"/>
    <property type="evidence" value="ECO:0007669"/>
    <property type="project" value="InterPro"/>
</dbReference>